<evidence type="ECO:0000313" key="6">
    <source>
        <dbReference type="Proteomes" id="UP000309454"/>
    </source>
</evidence>
<dbReference type="PRINTS" id="PR00819">
    <property type="entry name" value="CBXCFQXSUPER"/>
</dbReference>
<dbReference type="InterPro" id="IPR000641">
    <property type="entry name" value="CbxX/CfxQ"/>
</dbReference>
<reference evidence="5 6" key="1">
    <citation type="submission" date="2019-04" db="EMBL/GenBank/DDBJ databases">
        <title>Microbes associate with the intestines of laboratory mice.</title>
        <authorList>
            <person name="Navarre W."/>
            <person name="Wong E."/>
            <person name="Huang K.C."/>
            <person name="Tropini C."/>
            <person name="Ng K."/>
            <person name="Yu B."/>
        </authorList>
    </citation>
    <scope>NUCLEOTIDE SEQUENCE [LARGE SCALE GENOMIC DNA]</scope>
    <source>
        <strain evidence="5 6">NM48_B13</strain>
    </source>
</reference>
<dbReference type="InterPro" id="IPR003593">
    <property type="entry name" value="AAA+_ATPase"/>
</dbReference>
<keyword evidence="2" id="KW-0547">Nucleotide-binding</keyword>
<evidence type="ECO:0000313" key="5">
    <source>
        <dbReference type="EMBL" id="TJW10659.1"/>
    </source>
</evidence>
<evidence type="ECO:0000256" key="3">
    <source>
        <dbReference type="ARBA" id="ARBA00022840"/>
    </source>
</evidence>
<dbReference type="Gene3D" id="3.40.50.300">
    <property type="entry name" value="P-loop containing nucleotide triphosphate hydrolases"/>
    <property type="match status" value="2"/>
</dbReference>
<keyword evidence="6" id="KW-1185">Reference proteome</keyword>
<dbReference type="Pfam" id="PF00004">
    <property type="entry name" value="AAA"/>
    <property type="match status" value="2"/>
</dbReference>
<dbReference type="PANTHER" id="PTHR43392:SF2">
    <property type="entry name" value="AAA-TYPE ATPASE FAMILY PROTEIN _ ANKYRIN REPEAT FAMILY PROTEIN"/>
    <property type="match status" value="1"/>
</dbReference>
<keyword evidence="3" id="KW-0067">ATP-binding</keyword>
<accession>A0A4T9T7H9</accession>
<dbReference type="Gene3D" id="1.10.8.60">
    <property type="match status" value="2"/>
</dbReference>
<evidence type="ECO:0000256" key="1">
    <source>
        <dbReference type="ARBA" id="ARBA00010378"/>
    </source>
</evidence>
<dbReference type="EMBL" id="SSTM01000003">
    <property type="protein sequence ID" value="TJW10659.1"/>
    <property type="molecule type" value="Genomic_DNA"/>
</dbReference>
<dbReference type="SUPFAM" id="SSF52540">
    <property type="entry name" value="P-loop containing nucleoside triphosphate hydrolases"/>
    <property type="match status" value="2"/>
</dbReference>
<proteinExistence type="inferred from homology"/>
<dbReference type="OrthoDB" id="9806903at2"/>
<dbReference type="GO" id="GO:0016887">
    <property type="term" value="F:ATP hydrolysis activity"/>
    <property type="evidence" value="ECO:0007669"/>
    <property type="project" value="InterPro"/>
</dbReference>
<dbReference type="Pfam" id="PF17866">
    <property type="entry name" value="AAA_lid_6"/>
    <property type="match status" value="2"/>
</dbReference>
<comment type="caution">
    <text evidence="5">The sequence shown here is derived from an EMBL/GenBank/DDBJ whole genome shotgun (WGS) entry which is preliminary data.</text>
</comment>
<sequence>MRYFTVNFTTDEGRRFPWDRVSHFPAKVLDGHTYVSPDESFGSYNRDERWPFRLQVATRLGVVDEAALKETLLDLCVEWDVPGQIECTGIREESFASCFGTFTGVSTRRVAEISRLLCAKEYFEVRQEPDFVEEERLEASLGFASEMELARKARCSNALCEELQRIEESRSVAAGALAGSEAFCGVAAAPAGGRGVGGALACASAETVAVGVGASRDVPGGVAGAFAPAVALGEGEGVAPSPLFTPAFYLVEAAGQRESRAATDVLVQALNRCGRLPSTTVLFMDLDRMSWNSSSQRSFRWFCECLNEGFMETLAGNSLVVRYGAFDGRDGFEPRCYKVLTRLLELAKGREDGVQLFVSIPPGRDDLRQRIANQLEVPLVELRRNPSAARGGASAEAVWSQLEALAREKGLAPDRRLREMLEQRCEDRSFDDVSQVFWEWRREKLTRQGFLAYEPIAQDFRRRQQSKKGGALERLEALVGLGPVKQQVRDLLARDAMNAELSRQGLPCVEFNRHMVFSGAPGTGKTEVARIYADILKEQRVLSEGRLIARAGTDLPGIDLDELFEAARGSMIFIDEAYALLGFDGTIARLIALMENYRDEVVVILAGYRDHMEALLRSNPGFRSRIGFHLDFPDYSPEEKLQIFQSMARAKGIDVPPRTLEAVRDVLARGGVRDDEGNARFVRNLFEDACGRQQVRLANERPAEGWTPQLLQTLEPQDVLGKATPAVAGPASARGQLEELIGLSEVKRLVNSQIDFMRAQKARRDRGMAAPFLPLHMAFTGNPGTGKTEVARLMGRILKEEGVLSVGDFFECGRQDLVGQAVGHTAPKVEALFRKAKGSVIFIDEAYSLCEGYNGFGDEAVAAIIDQMEKLRHDVVVILAGYPREIEQLLAMNPGFKSRVRCRLDFPDYSPEELCAIARLMARQRGFALTAGAQAAVARAVRGAGGEEGFGNARFVRNLLDDALVAQAVRLAAGDAGLDALSDEALTTLEAADFAPAPTPGAIRRHPVGFRAA</sequence>
<dbReference type="RefSeq" id="WP_136845694.1">
    <property type="nucleotide sequence ID" value="NZ_SSTM01000003.1"/>
</dbReference>
<name>A0A4T9T7H9_9ACTN</name>
<dbReference type="InterPro" id="IPR041627">
    <property type="entry name" value="AAA_lid_6"/>
</dbReference>
<dbReference type="CDD" id="cd00009">
    <property type="entry name" value="AAA"/>
    <property type="match status" value="2"/>
</dbReference>
<protein>
    <submittedName>
        <fullName evidence="5">AAA family ATPase</fullName>
    </submittedName>
</protein>
<dbReference type="GO" id="GO:0005524">
    <property type="term" value="F:ATP binding"/>
    <property type="evidence" value="ECO:0007669"/>
    <property type="project" value="UniProtKB-KW"/>
</dbReference>
<organism evidence="5 6">
    <name type="scientific">Parvibacter caecicola</name>
    <dbReference type="NCBI Taxonomy" id="747645"/>
    <lineage>
        <taxon>Bacteria</taxon>
        <taxon>Bacillati</taxon>
        <taxon>Actinomycetota</taxon>
        <taxon>Coriobacteriia</taxon>
        <taxon>Coriobacteriales</taxon>
        <taxon>Coriobacteriaceae</taxon>
        <taxon>Parvibacter</taxon>
    </lineage>
</organism>
<dbReference type="Proteomes" id="UP000309454">
    <property type="component" value="Unassembled WGS sequence"/>
</dbReference>
<dbReference type="FunFam" id="3.40.50.300:FF:000216">
    <property type="entry name" value="Type VII secretion ATPase EccA"/>
    <property type="match status" value="1"/>
</dbReference>
<evidence type="ECO:0000256" key="2">
    <source>
        <dbReference type="ARBA" id="ARBA00022741"/>
    </source>
</evidence>
<feature type="domain" description="AAA+ ATPase" evidence="4">
    <location>
        <begin position="511"/>
        <end position="632"/>
    </location>
</feature>
<dbReference type="AlphaFoldDB" id="A0A4T9T7H9"/>
<dbReference type="InterPro" id="IPR027417">
    <property type="entry name" value="P-loop_NTPase"/>
</dbReference>
<comment type="similarity">
    <text evidence="1">Belongs to the CbxX/CfxQ family.</text>
</comment>
<dbReference type="SMART" id="SM00382">
    <property type="entry name" value="AAA"/>
    <property type="match status" value="2"/>
</dbReference>
<feature type="domain" description="AAA+ ATPase" evidence="4">
    <location>
        <begin position="773"/>
        <end position="910"/>
    </location>
</feature>
<dbReference type="InterPro" id="IPR050773">
    <property type="entry name" value="CbxX/CfxQ_RuBisCO_ESX"/>
</dbReference>
<dbReference type="PANTHER" id="PTHR43392">
    <property type="entry name" value="AAA-TYPE ATPASE FAMILY PROTEIN / ANKYRIN REPEAT FAMILY PROTEIN"/>
    <property type="match status" value="1"/>
</dbReference>
<evidence type="ECO:0000259" key="4">
    <source>
        <dbReference type="SMART" id="SM00382"/>
    </source>
</evidence>
<dbReference type="InterPro" id="IPR003959">
    <property type="entry name" value="ATPase_AAA_core"/>
</dbReference>
<gene>
    <name evidence="5" type="ORF">E5982_05090</name>
</gene>